<evidence type="ECO:0000256" key="4">
    <source>
        <dbReference type="ARBA" id="ARBA00023136"/>
    </source>
</evidence>
<dbReference type="Pfam" id="PF01740">
    <property type="entry name" value="STAS"/>
    <property type="match status" value="1"/>
</dbReference>
<keyword evidence="3 6" id="KW-1133">Transmembrane helix</keyword>
<feature type="transmembrane region" description="Helical" evidence="6">
    <location>
        <begin position="92"/>
        <end position="112"/>
    </location>
</feature>
<dbReference type="RefSeq" id="WP_201171792.1">
    <property type="nucleotide sequence ID" value="NZ_JAEPWM010000005.1"/>
</dbReference>
<proteinExistence type="predicted"/>
<feature type="transmembrane region" description="Helical" evidence="6">
    <location>
        <begin position="118"/>
        <end position="139"/>
    </location>
</feature>
<feature type="transmembrane region" description="Helical" evidence="6">
    <location>
        <begin position="221"/>
        <end position="239"/>
    </location>
</feature>
<feature type="transmembrane region" description="Helical" evidence="6">
    <location>
        <begin position="195"/>
        <end position="214"/>
    </location>
</feature>
<evidence type="ECO:0000313" key="8">
    <source>
        <dbReference type="EMBL" id="MBK6007060.1"/>
    </source>
</evidence>
<organism evidence="8 9">
    <name type="scientific">Ramlibacter ginsenosidimutans</name>
    <dbReference type="NCBI Taxonomy" id="502333"/>
    <lineage>
        <taxon>Bacteria</taxon>
        <taxon>Pseudomonadati</taxon>
        <taxon>Pseudomonadota</taxon>
        <taxon>Betaproteobacteria</taxon>
        <taxon>Burkholderiales</taxon>
        <taxon>Comamonadaceae</taxon>
        <taxon>Ramlibacter</taxon>
    </lineage>
</organism>
<dbReference type="AlphaFoldDB" id="A0A934TUE1"/>
<dbReference type="Gene3D" id="3.30.750.24">
    <property type="entry name" value="STAS domain"/>
    <property type="match status" value="1"/>
</dbReference>
<feature type="domain" description="STAS" evidence="7">
    <location>
        <begin position="457"/>
        <end position="573"/>
    </location>
</feature>
<dbReference type="SUPFAM" id="SSF52091">
    <property type="entry name" value="SpoIIaa-like"/>
    <property type="match status" value="1"/>
</dbReference>
<dbReference type="PROSITE" id="PS50801">
    <property type="entry name" value="STAS"/>
    <property type="match status" value="1"/>
</dbReference>
<evidence type="ECO:0000256" key="2">
    <source>
        <dbReference type="ARBA" id="ARBA00022692"/>
    </source>
</evidence>
<name>A0A934TUE1_9BURK</name>
<evidence type="ECO:0000256" key="5">
    <source>
        <dbReference type="SAM" id="MobiDB-lite"/>
    </source>
</evidence>
<keyword evidence="9" id="KW-1185">Reference proteome</keyword>
<feature type="transmembrane region" description="Helical" evidence="6">
    <location>
        <begin position="151"/>
        <end position="175"/>
    </location>
</feature>
<feature type="region of interest" description="Disordered" evidence="5">
    <location>
        <begin position="1"/>
        <end position="23"/>
    </location>
</feature>
<evidence type="ECO:0000256" key="3">
    <source>
        <dbReference type="ARBA" id="ARBA00022989"/>
    </source>
</evidence>
<sequence length="592" mass="62091">MDVGTPLQETLSVDGKPSGRPRGSGFALQGILPLDRRRLPRDLLAGATLAALAIPEVMGYTRIAGTPVVTGLYTLLVPAILFALFGSSRRLVVGADSATAAIMAASLAPLALPGSVAWMDYAVAMALGCAVLLFVARIARLAFLADFLSRTVLAGFLTGVGLQVACGELPGMFGLETHGHSTLSRLADFLRHTGQSHAGDVTIAAGVIAFVLVLRRVAPKWPGALIAALVAILASRVSGWGAHDIALVGAVQGGLPRFTWPDLALAREHAAELGPSVFAMSVVILAQSAATSRAYAWKYNEPFSEEQDMVGLALANAGAAFTGSFVVNGSPTKTQMLDSAGGRSQVAHLTMAAVVAAVLLFATAAIAALPVAALSAIVFLIGIDLLRVSELRRVRTERPSEFWIALAAAGCVLVAGVEQAIVLAMVLSLIDHVRRGYRPHNSVVVRGPDGHRRLQPVHQGGEYEPGLVVYRFSHSMYYANADVLSREVIAVAKAAGPALRWFVIDLDAVDDVDYSAGAALRSLKRTLGEQGVALKFARGSPEVHALLHRYGLVAPGEDAGVVFESLREMRRAFESQVGARIGADENAASAGE</sequence>
<dbReference type="InterPro" id="IPR011547">
    <property type="entry name" value="SLC26A/SulP_dom"/>
</dbReference>
<dbReference type="InterPro" id="IPR002645">
    <property type="entry name" value="STAS_dom"/>
</dbReference>
<comment type="caution">
    <text evidence="8">The sequence shown here is derived from an EMBL/GenBank/DDBJ whole genome shotgun (WGS) entry which is preliminary data.</text>
</comment>
<evidence type="ECO:0000256" key="6">
    <source>
        <dbReference type="SAM" id="Phobius"/>
    </source>
</evidence>
<dbReference type="InterPro" id="IPR036513">
    <property type="entry name" value="STAS_dom_sf"/>
</dbReference>
<feature type="transmembrane region" description="Helical" evidence="6">
    <location>
        <begin position="277"/>
        <end position="297"/>
    </location>
</feature>
<dbReference type="Pfam" id="PF00916">
    <property type="entry name" value="Sulfate_transp"/>
    <property type="match status" value="1"/>
</dbReference>
<evidence type="ECO:0000256" key="1">
    <source>
        <dbReference type="ARBA" id="ARBA00004141"/>
    </source>
</evidence>
<feature type="transmembrane region" description="Helical" evidence="6">
    <location>
        <begin position="309"/>
        <end position="328"/>
    </location>
</feature>
<dbReference type="GO" id="GO:0055085">
    <property type="term" value="P:transmembrane transport"/>
    <property type="evidence" value="ECO:0007669"/>
    <property type="project" value="InterPro"/>
</dbReference>
<dbReference type="EMBL" id="JAEPWM010000005">
    <property type="protein sequence ID" value="MBK6007060.1"/>
    <property type="molecule type" value="Genomic_DNA"/>
</dbReference>
<dbReference type="InterPro" id="IPR001902">
    <property type="entry name" value="SLC26A/SulP_fam"/>
</dbReference>
<evidence type="ECO:0000259" key="7">
    <source>
        <dbReference type="PROSITE" id="PS50801"/>
    </source>
</evidence>
<dbReference type="GO" id="GO:0016020">
    <property type="term" value="C:membrane"/>
    <property type="evidence" value="ECO:0007669"/>
    <property type="project" value="UniProtKB-SubCell"/>
</dbReference>
<reference evidence="8" key="2">
    <citation type="submission" date="2021-01" db="EMBL/GenBank/DDBJ databases">
        <authorList>
            <person name="Kang M."/>
        </authorList>
    </citation>
    <scope>NUCLEOTIDE SEQUENCE</scope>
    <source>
        <strain evidence="8">KACC 17527</strain>
    </source>
</reference>
<feature type="transmembrane region" description="Helical" evidence="6">
    <location>
        <begin position="402"/>
        <end position="430"/>
    </location>
</feature>
<accession>A0A934TUE1</accession>
<gene>
    <name evidence="8" type="ORF">JJB11_13240</name>
</gene>
<dbReference type="Proteomes" id="UP000630528">
    <property type="component" value="Unassembled WGS sequence"/>
</dbReference>
<keyword evidence="2 6" id="KW-0812">Transmembrane</keyword>
<feature type="transmembrane region" description="Helical" evidence="6">
    <location>
        <begin position="67"/>
        <end position="85"/>
    </location>
</feature>
<reference evidence="8" key="1">
    <citation type="journal article" date="2012" name="J. Microbiol. Biotechnol.">
        <title>Ramlibacter ginsenosidimutans sp. nov., with ginsenoside-converting activity.</title>
        <authorList>
            <person name="Wang L."/>
            <person name="An D.S."/>
            <person name="Kim S.G."/>
            <person name="Jin F.X."/>
            <person name="Kim S.C."/>
            <person name="Lee S.T."/>
            <person name="Im W.T."/>
        </authorList>
    </citation>
    <scope>NUCLEOTIDE SEQUENCE</scope>
    <source>
        <strain evidence="8">KACC 17527</strain>
    </source>
</reference>
<protein>
    <submittedName>
        <fullName evidence="8">SulP family inorganic anion transporter</fullName>
    </submittedName>
</protein>
<dbReference type="CDD" id="cd07042">
    <property type="entry name" value="STAS_SulP_like_sulfate_transporter"/>
    <property type="match status" value="1"/>
</dbReference>
<feature type="transmembrane region" description="Helical" evidence="6">
    <location>
        <begin position="349"/>
        <end position="382"/>
    </location>
</feature>
<dbReference type="PANTHER" id="PTHR11814">
    <property type="entry name" value="SULFATE TRANSPORTER"/>
    <property type="match status" value="1"/>
</dbReference>
<keyword evidence="4 6" id="KW-0472">Membrane</keyword>
<comment type="subcellular location">
    <subcellularLocation>
        <location evidence="1">Membrane</location>
        <topology evidence="1">Multi-pass membrane protein</topology>
    </subcellularLocation>
</comment>
<evidence type="ECO:0000313" key="9">
    <source>
        <dbReference type="Proteomes" id="UP000630528"/>
    </source>
</evidence>